<name>A0AA39V8J2_9LECA</name>
<dbReference type="Gene3D" id="3.40.50.850">
    <property type="entry name" value="Isochorismatase-like"/>
    <property type="match status" value="1"/>
</dbReference>
<gene>
    <name evidence="4" type="ORF">JMJ35_004882</name>
</gene>
<dbReference type="Pfam" id="PF00857">
    <property type="entry name" value="Isochorismatase"/>
    <property type="match status" value="1"/>
</dbReference>
<dbReference type="InterPro" id="IPR036380">
    <property type="entry name" value="Isochorismatase-like_sf"/>
</dbReference>
<dbReference type="PANTHER" id="PTHR43540">
    <property type="entry name" value="PEROXYUREIDOACRYLATE/UREIDOACRYLATE AMIDOHYDROLASE-RELATED"/>
    <property type="match status" value="1"/>
</dbReference>
<accession>A0AA39V8J2</accession>
<evidence type="ECO:0000313" key="4">
    <source>
        <dbReference type="EMBL" id="KAK0512865.1"/>
    </source>
</evidence>
<comment type="similarity">
    <text evidence="1">Belongs to the isochorismatase family.</text>
</comment>
<evidence type="ECO:0000259" key="3">
    <source>
        <dbReference type="Pfam" id="PF00857"/>
    </source>
</evidence>
<evidence type="ECO:0000256" key="1">
    <source>
        <dbReference type="ARBA" id="ARBA00006336"/>
    </source>
</evidence>
<dbReference type="InterPro" id="IPR000868">
    <property type="entry name" value="Isochorismatase-like_dom"/>
</dbReference>
<dbReference type="AlphaFoldDB" id="A0AA39V8J2"/>
<dbReference type="SUPFAM" id="SSF52499">
    <property type="entry name" value="Isochorismatase-like hydrolases"/>
    <property type="match status" value="1"/>
</dbReference>
<keyword evidence="5" id="KW-1185">Reference proteome</keyword>
<comment type="caution">
    <text evidence="4">The sequence shown here is derived from an EMBL/GenBank/DDBJ whole genome shotgun (WGS) entry which is preliminary data.</text>
</comment>
<proteinExistence type="inferred from homology"/>
<dbReference type="EMBL" id="JAFEKC020000009">
    <property type="protein sequence ID" value="KAK0512865.1"/>
    <property type="molecule type" value="Genomic_DNA"/>
</dbReference>
<organism evidence="4 5">
    <name type="scientific">Cladonia borealis</name>
    <dbReference type="NCBI Taxonomy" id="184061"/>
    <lineage>
        <taxon>Eukaryota</taxon>
        <taxon>Fungi</taxon>
        <taxon>Dikarya</taxon>
        <taxon>Ascomycota</taxon>
        <taxon>Pezizomycotina</taxon>
        <taxon>Lecanoromycetes</taxon>
        <taxon>OSLEUM clade</taxon>
        <taxon>Lecanoromycetidae</taxon>
        <taxon>Lecanorales</taxon>
        <taxon>Lecanorineae</taxon>
        <taxon>Cladoniaceae</taxon>
        <taxon>Cladonia</taxon>
    </lineage>
</organism>
<evidence type="ECO:0000313" key="5">
    <source>
        <dbReference type="Proteomes" id="UP001166286"/>
    </source>
</evidence>
<sequence>MVLERGSYPQDLLSSYSSSGFGTSSEGLPFGDKQALIVIDVCDAYLTPGSPLYAPDRFHHALSHIERLISDFRTRARPVIFTRVVYQNPDSGGNWYKQKIPKGLKCFDAGNVLGDFPAQSTICRPRPGETVIEKQFSSSFFGTSLASVLLGLKVDTTVICGYSTSGCVRATTTDAMQYGFHPFVAGDACGDRHAYPHEANLFDIQAKFGEVVSTDEILERMAGKG</sequence>
<dbReference type="Proteomes" id="UP001166286">
    <property type="component" value="Unassembled WGS sequence"/>
</dbReference>
<dbReference type="PANTHER" id="PTHR43540:SF1">
    <property type="entry name" value="ISOCHORISMATASE HYDROLASE"/>
    <property type="match status" value="1"/>
</dbReference>
<reference evidence="4" key="1">
    <citation type="submission" date="2023-03" db="EMBL/GenBank/DDBJ databases">
        <title>Complete genome of Cladonia borealis.</title>
        <authorList>
            <person name="Park H."/>
        </authorList>
    </citation>
    <scope>NUCLEOTIDE SEQUENCE</scope>
    <source>
        <strain evidence="4">ANT050790</strain>
    </source>
</reference>
<protein>
    <recommendedName>
        <fullName evidence="3">Isochorismatase-like domain-containing protein</fullName>
    </recommendedName>
</protein>
<keyword evidence="2" id="KW-0378">Hydrolase</keyword>
<evidence type="ECO:0000256" key="2">
    <source>
        <dbReference type="ARBA" id="ARBA00022801"/>
    </source>
</evidence>
<dbReference type="InterPro" id="IPR050272">
    <property type="entry name" value="Isochorismatase-like_hydrls"/>
</dbReference>
<dbReference type="GO" id="GO:0016787">
    <property type="term" value="F:hydrolase activity"/>
    <property type="evidence" value="ECO:0007669"/>
    <property type="project" value="UniProtKB-KW"/>
</dbReference>
<feature type="domain" description="Isochorismatase-like" evidence="3">
    <location>
        <begin position="35"/>
        <end position="216"/>
    </location>
</feature>